<dbReference type="CTD" id="20320359"/>
<dbReference type="AlphaFoldDB" id="A0A074ZTA1"/>
<dbReference type="GeneID" id="20320359"/>
<dbReference type="KEGG" id="ovi:T265_06177"/>
<dbReference type="RefSeq" id="XP_009169642.1">
    <property type="nucleotide sequence ID" value="XM_009171378.1"/>
</dbReference>
<keyword evidence="2" id="KW-1185">Reference proteome</keyword>
<accession>A0A074ZTA1</accession>
<protein>
    <submittedName>
        <fullName evidence="1">Uncharacterized protein</fullName>
    </submittedName>
</protein>
<dbReference type="EMBL" id="KL596743">
    <property type="protein sequence ID" value="KER26605.1"/>
    <property type="molecule type" value="Genomic_DNA"/>
</dbReference>
<evidence type="ECO:0000313" key="2">
    <source>
        <dbReference type="Proteomes" id="UP000054324"/>
    </source>
</evidence>
<reference evidence="1 2" key="1">
    <citation type="submission" date="2013-11" db="EMBL/GenBank/DDBJ databases">
        <title>Opisthorchis viverrini - life in the bile duct.</title>
        <authorList>
            <person name="Young N.D."/>
            <person name="Nagarajan N."/>
            <person name="Lin S.J."/>
            <person name="Korhonen P.K."/>
            <person name="Jex A.R."/>
            <person name="Hall R.S."/>
            <person name="Safavi-Hemami H."/>
            <person name="Kaewkong W."/>
            <person name="Bertrand D."/>
            <person name="Gao S."/>
            <person name="Seet Q."/>
            <person name="Wongkham S."/>
            <person name="Teh B.T."/>
            <person name="Wongkham C."/>
            <person name="Intapan P.M."/>
            <person name="Maleewong W."/>
            <person name="Yang X."/>
            <person name="Hu M."/>
            <person name="Wang Z."/>
            <person name="Hofmann A."/>
            <person name="Sternberg P.W."/>
            <person name="Tan P."/>
            <person name="Wang J."/>
            <person name="Gasser R.B."/>
        </authorList>
    </citation>
    <scope>NUCLEOTIDE SEQUENCE [LARGE SCALE GENOMIC DNA]</scope>
</reference>
<proteinExistence type="predicted"/>
<organism evidence="1 2">
    <name type="scientific">Opisthorchis viverrini</name>
    <name type="common">Southeast Asian liver fluke</name>
    <dbReference type="NCBI Taxonomy" id="6198"/>
    <lineage>
        <taxon>Eukaryota</taxon>
        <taxon>Metazoa</taxon>
        <taxon>Spiralia</taxon>
        <taxon>Lophotrochozoa</taxon>
        <taxon>Platyhelminthes</taxon>
        <taxon>Trematoda</taxon>
        <taxon>Digenea</taxon>
        <taxon>Opisthorchiida</taxon>
        <taxon>Opisthorchiata</taxon>
        <taxon>Opisthorchiidae</taxon>
        <taxon>Opisthorchis</taxon>
    </lineage>
</organism>
<evidence type="ECO:0000313" key="1">
    <source>
        <dbReference type="EMBL" id="KER26605.1"/>
    </source>
</evidence>
<gene>
    <name evidence="1" type="ORF">T265_06177</name>
</gene>
<name>A0A074ZTA1_OPIVI</name>
<sequence length="226" mass="25725">MSCLAPPFVHNRRICCPEILKTPVRHEVRNMKPVISLENNRGSWINVAQFNPLLMFTTVPEDQLCQRKTAAECESTAGLKNYKIAIAKQQKSTAERLMQACSNIVLVTGVLNAQVRKHRVFETQTGGRNELDPVLTDNGEQLIHLLADKSMFYTVTGCLVTLYAPTTYNCIESDIVQILNVCVKMSLEHIQHFGRRQRNRKQYVSSKAEEERWDSAALFYPLEVVN</sequence>
<dbReference type="Proteomes" id="UP000054324">
    <property type="component" value="Unassembled WGS sequence"/>
</dbReference>